<evidence type="ECO:0000256" key="1">
    <source>
        <dbReference type="ARBA" id="ARBA00001541"/>
    </source>
</evidence>
<comment type="catalytic activity">
    <reaction evidence="1">
        <text>L-glutamyl-[protein] + S-adenosyl-L-methionine = [protein]-L-glutamate 5-O-methyl ester + S-adenosyl-L-homocysteine</text>
        <dbReference type="Rhea" id="RHEA:24452"/>
        <dbReference type="Rhea" id="RHEA-COMP:10208"/>
        <dbReference type="Rhea" id="RHEA-COMP:10311"/>
        <dbReference type="ChEBI" id="CHEBI:29973"/>
        <dbReference type="ChEBI" id="CHEBI:57856"/>
        <dbReference type="ChEBI" id="CHEBI:59789"/>
        <dbReference type="ChEBI" id="CHEBI:82795"/>
        <dbReference type="EC" id="2.1.1.80"/>
    </reaction>
</comment>
<dbReference type="PANTHER" id="PTHR24422">
    <property type="entry name" value="CHEMOTAXIS PROTEIN METHYLTRANSFERASE"/>
    <property type="match status" value="1"/>
</dbReference>
<keyword evidence="6" id="KW-0145">Chemotaxis</keyword>
<dbReference type="Proteomes" id="UP001228113">
    <property type="component" value="Chromosome"/>
</dbReference>
<keyword evidence="11" id="KW-1185">Reference proteome</keyword>
<dbReference type="EC" id="2.1.1.80" evidence="2"/>
<dbReference type="SUPFAM" id="SSF55785">
    <property type="entry name" value="PYP-like sensor domain (PAS domain)"/>
    <property type="match status" value="1"/>
</dbReference>
<dbReference type="Pfam" id="PF01739">
    <property type="entry name" value="CheR"/>
    <property type="match status" value="1"/>
</dbReference>
<dbReference type="Pfam" id="PF03705">
    <property type="entry name" value="CheR_N"/>
    <property type="match status" value="1"/>
</dbReference>
<reference evidence="10" key="1">
    <citation type="journal article" date="2023" name="Int. J. Syst. Evol. Microbiol.">
        <title>Mesoterricola silvestris gen. nov., sp. nov., Mesoterricola sediminis sp. nov., Geothrix oryzae sp. nov., Geothrix edaphica sp. nov., Geothrix rubra sp. nov., and Geothrix limicola sp. nov., six novel members of Acidobacteriota isolated from soils.</title>
        <authorList>
            <person name="Itoh H."/>
            <person name="Sugisawa Y."/>
            <person name="Mise K."/>
            <person name="Xu Z."/>
            <person name="Kuniyasu M."/>
            <person name="Ushijima N."/>
            <person name="Kawano K."/>
            <person name="Kobayashi E."/>
            <person name="Shiratori Y."/>
            <person name="Masuda Y."/>
            <person name="Senoo K."/>
        </authorList>
    </citation>
    <scope>NUCLEOTIDE SEQUENCE</scope>
    <source>
        <strain evidence="10">W786</strain>
    </source>
</reference>
<dbReference type="PRINTS" id="PR00996">
    <property type="entry name" value="CHERMTFRASE"/>
</dbReference>
<dbReference type="GO" id="GO:0005737">
    <property type="term" value="C:cytoplasm"/>
    <property type="evidence" value="ECO:0007669"/>
    <property type="project" value="InterPro"/>
</dbReference>
<dbReference type="InterPro" id="IPR050903">
    <property type="entry name" value="Bact_Chemotaxis_MeTrfase"/>
</dbReference>
<protein>
    <recommendedName>
        <fullName evidence="2">protein-glutamate O-methyltransferase</fullName>
        <ecNumber evidence="2">2.1.1.80</ecNumber>
    </recommendedName>
</protein>
<dbReference type="InterPro" id="IPR000780">
    <property type="entry name" value="CheR_MeTrfase"/>
</dbReference>
<evidence type="ECO:0000313" key="10">
    <source>
        <dbReference type="EMBL" id="BDU77107.1"/>
    </source>
</evidence>
<dbReference type="InterPro" id="IPR022642">
    <property type="entry name" value="CheR_C"/>
</dbReference>
<dbReference type="GO" id="GO:0008983">
    <property type="term" value="F:protein-glutamate O-methyltransferase activity"/>
    <property type="evidence" value="ECO:0007669"/>
    <property type="project" value="UniProtKB-EC"/>
</dbReference>
<dbReference type="GO" id="GO:0032259">
    <property type="term" value="P:methylation"/>
    <property type="evidence" value="ECO:0007669"/>
    <property type="project" value="UniProtKB-KW"/>
</dbReference>
<dbReference type="CDD" id="cd02440">
    <property type="entry name" value="AdoMet_MTases"/>
    <property type="match status" value="1"/>
</dbReference>
<dbReference type="InterPro" id="IPR000673">
    <property type="entry name" value="Sig_transdc_resp-reg_Me-estase"/>
</dbReference>
<dbReference type="InterPro" id="IPR035965">
    <property type="entry name" value="PAS-like_dom_sf"/>
</dbReference>
<proteinExistence type="predicted"/>
<keyword evidence="6" id="KW-0378">Hydrolase</keyword>
<dbReference type="PROSITE" id="PS50123">
    <property type="entry name" value="CHER"/>
    <property type="match status" value="1"/>
</dbReference>
<evidence type="ECO:0000313" key="11">
    <source>
        <dbReference type="Proteomes" id="UP001228113"/>
    </source>
</evidence>
<evidence type="ECO:0000256" key="4">
    <source>
        <dbReference type="ARBA" id="ARBA00022679"/>
    </source>
</evidence>
<dbReference type="GO" id="GO:0006935">
    <property type="term" value="P:chemotaxis"/>
    <property type="evidence" value="ECO:0007669"/>
    <property type="project" value="UniProtKB-UniRule"/>
</dbReference>
<keyword evidence="4" id="KW-0808">Transferase</keyword>
<evidence type="ECO:0000256" key="7">
    <source>
        <dbReference type="SAM" id="MobiDB-lite"/>
    </source>
</evidence>
<feature type="region of interest" description="Disordered" evidence="7">
    <location>
        <begin position="1"/>
        <end position="22"/>
    </location>
</feature>
<evidence type="ECO:0000256" key="2">
    <source>
        <dbReference type="ARBA" id="ARBA00012534"/>
    </source>
</evidence>
<dbReference type="Gene3D" id="3.30.450.20">
    <property type="entry name" value="PAS domain"/>
    <property type="match status" value="1"/>
</dbReference>
<keyword evidence="5" id="KW-0949">S-adenosyl-L-methionine</keyword>
<dbReference type="Pfam" id="PF13596">
    <property type="entry name" value="PAS_10"/>
    <property type="match status" value="1"/>
</dbReference>
<dbReference type="CDD" id="cd16434">
    <property type="entry name" value="CheB-CheR_fusion"/>
    <property type="match status" value="1"/>
</dbReference>
<feature type="active site" evidence="6">
    <location>
        <position position="151"/>
    </location>
</feature>
<keyword evidence="3" id="KW-0489">Methyltransferase</keyword>
<dbReference type="SUPFAM" id="SSF52738">
    <property type="entry name" value="Methylesterase CheB, C-terminal domain"/>
    <property type="match status" value="1"/>
</dbReference>
<evidence type="ECO:0000256" key="5">
    <source>
        <dbReference type="ARBA" id="ARBA00022691"/>
    </source>
</evidence>
<dbReference type="KEGG" id="msea:METESE_20650"/>
<dbReference type="PANTHER" id="PTHR24422:SF27">
    <property type="entry name" value="PROTEIN-GLUTAMATE O-METHYLTRANSFERASE"/>
    <property type="match status" value="1"/>
</dbReference>
<feature type="active site" evidence="6">
    <location>
        <position position="32"/>
    </location>
</feature>
<feature type="domain" description="CheB-type methylesterase" evidence="8">
    <location>
        <begin position="23"/>
        <end position="202"/>
    </location>
</feature>
<feature type="active site" evidence="6">
    <location>
        <position position="59"/>
    </location>
</feature>
<dbReference type="Pfam" id="PF01339">
    <property type="entry name" value="CheB_methylest"/>
    <property type="match status" value="1"/>
</dbReference>
<dbReference type="InterPro" id="IPR029063">
    <property type="entry name" value="SAM-dependent_MTases_sf"/>
</dbReference>
<evidence type="ECO:0000256" key="6">
    <source>
        <dbReference type="PROSITE-ProRule" id="PRU00050"/>
    </source>
</evidence>
<dbReference type="Gene3D" id="3.40.50.180">
    <property type="entry name" value="Methylesterase CheB, C-terminal domain"/>
    <property type="match status" value="1"/>
</dbReference>
<accession>A0AA48KE92</accession>
<dbReference type="GO" id="GO:0008984">
    <property type="term" value="F:protein-glutamate methylesterase activity"/>
    <property type="evidence" value="ECO:0007669"/>
    <property type="project" value="InterPro"/>
</dbReference>
<dbReference type="SUPFAM" id="SSF53335">
    <property type="entry name" value="S-adenosyl-L-methionine-dependent methyltransferases"/>
    <property type="match status" value="1"/>
</dbReference>
<dbReference type="AlphaFoldDB" id="A0AA48KE92"/>
<dbReference type="Gene3D" id="1.10.155.10">
    <property type="entry name" value="Chemotaxis receptor methyltransferase CheR, N-terminal domain"/>
    <property type="match status" value="1"/>
</dbReference>
<sequence length="868" mass="94268">MEKSRGRAWGGSASRGARRGGEPFPVVGIGASAGGLEALDEFLRNLAPDTGMAFVVVQHLDPSRPGVIAELLQRATPMPVAEATDRVRIRPNQVYVIPPNKDLTILGGRLGLQAPDAPRGQRQSIDFFLKSLATGLRHLSAGVILSGMGADGVAGLRAIREAGGLCLVQAPATARFDSMPRNAIQDAAPDFVGSPAEIAAELSRGAVHGEGRDAGAVNVADHDRSGFDRVCRILRDRTGHDFSLYKKSTIYRRIERRMGVHGIDGLAAYVAFLQDHAPEVESLLLEILIGVTGFFRDPEAWQELRREVLPRILAQYPEGGMVRAWVPGCSTGEDAYSLALAFQEALADAAPAAPLSLQVFATDINRNAILSARQGYFAGNTVGGLTTDQLAAHFRQESGGWRVGKAIREPVVFALQDLLQDPPFIKLDLIICRNVMIYLSSELQKRLLPLFHYSLNPGGHLFLGNAESIGGYTDLFTPLPGKARLFIRNSADRFPRTTSFPLGLPNRRDLPLEPPMPKSAFNPQMVAETVLLQRFAPPAVLASETGDILYISGRTGKYLEPAMGKANLNLFAMAREGLGPELTVAFRKALTQREPVECRGLRVEANGAAQGVDLVVQAVPSPEALHTCVLVVFKDQVLPPSAAKGRRSRTRPEDATRVEELEAEVKSLMAELQASREEMQTSQEELKASNEELQSTNEELQSTNEELTTSKEELQSLNEELQTVNAEQQAKVDELSAANNDMKNLLDATDIATLFLDDQLNVRRFTTGATRLFKLIPGDVGRPLSDLVTDLDYADLDLDAREVLRTLVPSQKDVATRSGGHWFVARILPYRTLANVIAGVVITFMDISRAKALEACLRGQGGGQAGHD</sequence>
<dbReference type="InterPro" id="IPR036804">
    <property type="entry name" value="CheR_N_sf"/>
</dbReference>
<dbReference type="SMART" id="SM00138">
    <property type="entry name" value="MeTrc"/>
    <property type="match status" value="1"/>
</dbReference>
<feature type="compositionally biased region" description="Basic and acidic residues" evidence="7">
    <location>
        <begin position="674"/>
        <end position="690"/>
    </location>
</feature>
<dbReference type="Gene3D" id="3.40.50.150">
    <property type="entry name" value="Vaccinia Virus protein VP39"/>
    <property type="match status" value="1"/>
</dbReference>
<evidence type="ECO:0000256" key="3">
    <source>
        <dbReference type="ARBA" id="ARBA00022603"/>
    </source>
</evidence>
<evidence type="ECO:0000259" key="8">
    <source>
        <dbReference type="PROSITE" id="PS50122"/>
    </source>
</evidence>
<dbReference type="RefSeq" id="WP_316410101.1">
    <property type="nucleotide sequence ID" value="NZ_AP027081.1"/>
</dbReference>
<feature type="compositionally biased region" description="Polar residues" evidence="7">
    <location>
        <begin position="691"/>
        <end position="707"/>
    </location>
</feature>
<organism evidence="10 11">
    <name type="scientific">Mesoterricola sediminis</name>
    <dbReference type="NCBI Taxonomy" id="2927980"/>
    <lineage>
        <taxon>Bacteria</taxon>
        <taxon>Pseudomonadati</taxon>
        <taxon>Acidobacteriota</taxon>
        <taxon>Holophagae</taxon>
        <taxon>Holophagales</taxon>
        <taxon>Holophagaceae</taxon>
        <taxon>Mesoterricola</taxon>
    </lineage>
</organism>
<dbReference type="SUPFAM" id="SSF47757">
    <property type="entry name" value="Chemotaxis receptor methyltransferase CheR, N-terminal domain"/>
    <property type="match status" value="1"/>
</dbReference>
<gene>
    <name evidence="10" type="ORF">METESE_20650</name>
</gene>
<dbReference type="EMBL" id="AP027081">
    <property type="protein sequence ID" value="BDU77107.1"/>
    <property type="molecule type" value="Genomic_DNA"/>
</dbReference>
<dbReference type="GO" id="GO:0000156">
    <property type="term" value="F:phosphorelay response regulator activity"/>
    <property type="evidence" value="ECO:0007669"/>
    <property type="project" value="InterPro"/>
</dbReference>
<feature type="region of interest" description="Disordered" evidence="7">
    <location>
        <begin position="674"/>
        <end position="714"/>
    </location>
</feature>
<feature type="domain" description="CheR-type methyltransferase" evidence="9">
    <location>
        <begin position="227"/>
        <end position="492"/>
    </location>
</feature>
<dbReference type="PROSITE" id="PS50122">
    <property type="entry name" value="CHEB"/>
    <property type="match status" value="1"/>
</dbReference>
<dbReference type="InterPro" id="IPR022641">
    <property type="entry name" value="CheR_N"/>
</dbReference>
<dbReference type="InterPro" id="IPR035909">
    <property type="entry name" value="CheB_C"/>
</dbReference>
<evidence type="ECO:0000259" key="9">
    <source>
        <dbReference type="PROSITE" id="PS50123"/>
    </source>
</evidence>
<name>A0AA48KE92_9BACT</name>